<comment type="caution">
    <text evidence="1">The sequence shown here is derived from an EMBL/GenBank/DDBJ whole genome shotgun (WGS) entry which is preliminary data.</text>
</comment>
<name>A0A930H353_9FIRM</name>
<evidence type="ECO:0000313" key="2">
    <source>
        <dbReference type="Proteomes" id="UP000758611"/>
    </source>
</evidence>
<protein>
    <submittedName>
        <fullName evidence="1">Uncharacterized protein</fullName>
    </submittedName>
</protein>
<gene>
    <name evidence="1" type="ORF">HXM94_01220</name>
</gene>
<dbReference type="RefSeq" id="WP_278476949.1">
    <property type="nucleotide sequence ID" value="NZ_JABZRE010000002.1"/>
</dbReference>
<proteinExistence type="predicted"/>
<evidence type="ECO:0000313" key="1">
    <source>
        <dbReference type="EMBL" id="MBF1306397.1"/>
    </source>
</evidence>
<accession>A0A930H353</accession>
<reference evidence="1" key="1">
    <citation type="submission" date="2020-04" db="EMBL/GenBank/DDBJ databases">
        <title>Deep metagenomics examines the oral microbiome during advanced dental caries in children, revealing novel taxa and co-occurrences with host molecules.</title>
        <authorList>
            <person name="Baker J.L."/>
            <person name="Morton J.T."/>
            <person name="Dinis M."/>
            <person name="Alvarez R."/>
            <person name="Tran N.C."/>
            <person name="Knight R."/>
            <person name="Edlund A."/>
        </authorList>
    </citation>
    <scope>NUCLEOTIDE SEQUENCE</scope>
    <source>
        <strain evidence="1">JCVI_23_bin.11</strain>
    </source>
</reference>
<sequence length="205" mass="24506">MINLNNNQNKINSELFNNLVNLLVQELLKIQSKKMTDYQIIFNIFNQFQFIETDWSVKELIDSTYYIDQFKNEFLYSHFLKRSEYEKLDKDKLTSLATEIVTGLFAKKIEARTSENLKNYKPNLDDFKSMVNEVLICESRFYKSLIKVHDITSYGAYEYGVVQLQLANYKMTLTRMLSSDYNWKIKTKAFIQFYLIEKRFKFKSA</sequence>
<dbReference type="AlphaFoldDB" id="A0A930H353"/>
<dbReference type="EMBL" id="JABZRE010000002">
    <property type="protein sequence ID" value="MBF1306397.1"/>
    <property type="molecule type" value="Genomic_DNA"/>
</dbReference>
<organism evidence="1 2">
    <name type="scientific">Parvimonas micra</name>
    <dbReference type="NCBI Taxonomy" id="33033"/>
    <lineage>
        <taxon>Bacteria</taxon>
        <taxon>Bacillati</taxon>
        <taxon>Bacillota</taxon>
        <taxon>Tissierellia</taxon>
        <taxon>Tissierellales</taxon>
        <taxon>Peptoniphilaceae</taxon>
        <taxon>Parvimonas</taxon>
    </lineage>
</organism>
<dbReference type="Proteomes" id="UP000758611">
    <property type="component" value="Unassembled WGS sequence"/>
</dbReference>